<dbReference type="InterPro" id="IPR007235">
    <property type="entry name" value="Glyco_trans_28_C"/>
</dbReference>
<comment type="caution">
    <text evidence="2">The sequence shown here is derived from an EMBL/GenBank/DDBJ whole genome shotgun (WGS) entry which is preliminary data.</text>
</comment>
<dbReference type="EMBL" id="MJIL01000069">
    <property type="protein sequence ID" value="OLQ76115.1"/>
    <property type="molecule type" value="Genomic_DNA"/>
</dbReference>
<sequence length="171" mass="19456">MILCLFGTNPYEFTRLASAIDKVAVDFSEEFFVQSGSTNYKFNNCQSVSFLSHDELLEKIKNSNLIICQGGYGSIIESIESNKPTIAIPRYPQLNESADEQCETVHYFYNENLIEACFDSLEDLETKITGLLTGLLKLRNYSEFLSTRDEQIVSDIIADYLQLHEHSNTNL</sequence>
<dbReference type="Pfam" id="PF04101">
    <property type="entry name" value="Glyco_tran_28_C"/>
    <property type="match status" value="1"/>
</dbReference>
<dbReference type="Gene3D" id="3.40.50.2000">
    <property type="entry name" value="Glycogen Phosphorylase B"/>
    <property type="match status" value="1"/>
</dbReference>
<evidence type="ECO:0000313" key="3">
    <source>
        <dbReference type="Proteomes" id="UP000186905"/>
    </source>
</evidence>
<accession>A0A1Q9GN84</accession>
<dbReference type="STRING" id="1903952.BIT28_19060"/>
<protein>
    <recommendedName>
        <fullName evidence="1">Glycosyl transferase family 28 C-terminal domain-containing protein</fullName>
    </recommendedName>
</protein>
<keyword evidence="3" id="KW-1185">Reference proteome</keyword>
<feature type="domain" description="Glycosyl transferase family 28 C-terminal" evidence="1">
    <location>
        <begin position="15"/>
        <end position="138"/>
    </location>
</feature>
<proteinExistence type="predicted"/>
<dbReference type="Proteomes" id="UP000186905">
    <property type="component" value="Unassembled WGS sequence"/>
</dbReference>
<gene>
    <name evidence="2" type="ORF">BIT28_19060</name>
</gene>
<dbReference type="RefSeq" id="WP_075764100.1">
    <property type="nucleotide sequence ID" value="NZ_MJIL01000069.1"/>
</dbReference>
<name>A0A1Q9GN84_9GAMM</name>
<dbReference type="SUPFAM" id="SSF53756">
    <property type="entry name" value="UDP-Glycosyltransferase/glycogen phosphorylase"/>
    <property type="match status" value="1"/>
</dbReference>
<dbReference type="GO" id="GO:0016758">
    <property type="term" value="F:hexosyltransferase activity"/>
    <property type="evidence" value="ECO:0007669"/>
    <property type="project" value="InterPro"/>
</dbReference>
<dbReference type="AlphaFoldDB" id="A0A1Q9GN84"/>
<reference evidence="2 3" key="1">
    <citation type="submission" date="2016-09" db="EMBL/GenBank/DDBJ databases">
        <title>Photobacterium proteolyticum sp. nov. a protease producing bacterium isolated from ocean sediments of Laizhou Bay.</title>
        <authorList>
            <person name="Li Y."/>
        </authorList>
    </citation>
    <scope>NUCLEOTIDE SEQUENCE [LARGE SCALE GENOMIC DNA]</scope>
    <source>
        <strain evidence="2 3">13-12</strain>
    </source>
</reference>
<evidence type="ECO:0000313" key="2">
    <source>
        <dbReference type="EMBL" id="OLQ76115.1"/>
    </source>
</evidence>
<dbReference type="OrthoDB" id="7186565at2"/>
<evidence type="ECO:0000259" key="1">
    <source>
        <dbReference type="Pfam" id="PF04101"/>
    </source>
</evidence>
<organism evidence="2 3">
    <name type="scientific">Photobacterium proteolyticum</name>
    <dbReference type="NCBI Taxonomy" id="1903952"/>
    <lineage>
        <taxon>Bacteria</taxon>
        <taxon>Pseudomonadati</taxon>
        <taxon>Pseudomonadota</taxon>
        <taxon>Gammaproteobacteria</taxon>
        <taxon>Vibrionales</taxon>
        <taxon>Vibrionaceae</taxon>
        <taxon>Photobacterium</taxon>
    </lineage>
</organism>